<dbReference type="KEGG" id="syn:sll0584"/>
<accession>Q55866</accession>
<dbReference type="STRING" id="1148.gene:10500129"/>
<dbReference type="EMBL" id="BA000022">
    <property type="protein sequence ID" value="BAA10625.1"/>
    <property type="molecule type" value="Genomic_DNA"/>
</dbReference>
<dbReference type="AlphaFoldDB" id="Q55866"/>
<evidence type="ECO:0000313" key="2">
    <source>
        <dbReference type="EMBL" id="BAA10625.1"/>
    </source>
</evidence>
<dbReference type="InParanoid" id="Q55866"/>
<dbReference type="EnsemblBacteria" id="BAA10625">
    <property type="protein sequence ID" value="BAA10625"/>
    <property type="gene ID" value="BAA10625"/>
</dbReference>
<gene>
    <name evidence="2" type="primary">ycf36</name>
</gene>
<evidence type="ECO:0000313" key="3">
    <source>
        <dbReference type="Proteomes" id="UP000001425"/>
    </source>
</evidence>
<protein>
    <submittedName>
        <fullName evidence="2">Ycf36 protein</fullName>
    </submittedName>
</protein>
<dbReference type="PANTHER" id="PTHR34214">
    <property type="match status" value="1"/>
</dbReference>
<evidence type="ECO:0000256" key="1">
    <source>
        <dbReference type="SAM" id="Phobius"/>
    </source>
</evidence>
<dbReference type="eggNOG" id="ENOG502ZY99">
    <property type="taxonomic scope" value="Bacteria"/>
</dbReference>
<dbReference type="InterPro" id="IPR009631">
    <property type="entry name" value="CGLD27-like"/>
</dbReference>
<feature type="transmembrane region" description="Helical" evidence="1">
    <location>
        <begin position="75"/>
        <end position="96"/>
    </location>
</feature>
<reference evidence="2 3" key="2">
    <citation type="journal article" date="1996" name="DNA Res.">
        <title>Sequence analysis of the genome of the unicellular cyanobacterium Synechocystis sp. strain PCC6803. II. Sequence determination of the entire genome and assignment of potential protein-coding regions.</title>
        <authorList>
            <person name="Kaneko T."/>
            <person name="Sato S."/>
            <person name="Kotani H."/>
            <person name="Tanaka A."/>
            <person name="Asamizu E."/>
            <person name="Nakamura Y."/>
            <person name="Miyajima N."/>
            <person name="Hirosawa M."/>
            <person name="Sugiura M."/>
            <person name="Sasamoto S."/>
            <person name="Kimura T."/>
            <person name="Hosouchi T."/>
            <person name="Matsuno A."/>
            <person name="Muraki A."/>
            <person name="Nakazaki N."/>
            <person name="Naruo K."/>
            <person name="Okumura S."/>
            <person name="Shimpo S."/>
            <person name="Takeuchi C."/>
            <person name="Wada T."/>
            <person name="Watanabe A."/>
            <person name="Yamada M."/>
            <person name="Yasuda M."/>
            <person name="Tabata S."/>
        </authorList>
    </citation>
    <scope>NUCLEOTIDE SEQUENCE [LARGE SCALE GENOMIC DNA]</scope>
    <source>
        <strain evidence="3">ATCC 27184 / PCC 6803 / Kazusa</strain>
    </source>
</reference>
<dbReference type="Pfam" id="PF06799">
    <property type="entry name" value="CGLD27-like"/>
    <property type="match status" value="1"/>
</dbReference>
<keyword evidence="1" id="KW-0812">Transmembrane</keyword>
<reference evidence="2 3" key="1">
    <citation type="journal article" date="1995" name="DNA Res.">
        <title>Sequence analysis of the genome of the unicellular cyanobacterium Synechocystis sp. strain PCC6803. I. Sequence features in the 1 Mb region from map positions 64% to 92% of the genome.</title>
        <authorList>
            <person name="Kaneko T."/>
            <person name="Tanaka A."/>
            <person name="Sato S."/>
            <person name="Kotani H."/>
            <person name="Sazuka T."/>
            <person name="Miyajima N."/>
            <person name="Sugiura M."/>
            <person name="Tabata S."/>
        </authorList>
    </citation>
    <scope>NUCLEOTIDE SEQUENCE [LARGE SCALE GENOMIC DNA]</scope>
    <source>
        <strain evidence="3">ATCC 27184 / PCC 6803 / Kazusa</strain>
    </source>
</reference>
<name>Q55866_SYNY3</name>
<dbReference type="IntAct" id="Q55866">
    <property type="interactions" value="9"/>
</dbReference>
<sequence length="173" mass="19933">MKPMRESSPQICPVPIDQQPVNEYEALKSAWLYSWGQVDLLSYGKNLTRLALLISFIVSPIASASFSVEKQPVQCGFLIVLGICLLLSLFVLRLMLGWRYVGDRLGAETVTYEESGWYDGQVWRKPLEVQTRDQLILRYQVNPVLQRWQNTLKLLGATMAIDILIWTIFRFLH</sequence>
<dbReference type="Proteomes" id="UP000001425">
    <property type="component" value="Chromosome"/>
</dbReference>
<dbReference type="PhylomeDB" id="Q55866"/>
<organism evidence="2 3">
    <name type="scientific">Synechocystis sp. (strain ATCC 27184 / PCC 6803 / Kazusa)</name>
    <dbReference type="NCBI Taxonomy" id="1111708"/>
    <lineage>
        <taxon>Bacteria</taxon>
        <taxon>Bacillati</taxon>
        <taxon>Cyanobacteriota</taxon>
        <taxon>Cyanophyceae</taxon>
        <taxon>Synechococcales</taxon>
        <taxon>Merismopediaceae</taxon>
        <taxon>Synechocystis</taxon>
    </lineage>
</organism>
<keyword evidence="3" id="KW-1185">Reference proteome</keyword>
<dbReference type="PIR" id="S76681">
    <property type="entry name" value="S76681"/>
</dbReference>
<proteinExistence type="predicted"/>
<feature type="transmembrane region" description="Helical" evidence="1">
    <location>
        <begin position="50"/>
        <end position="68"/>
    </location>
</feature>
<keyword evidence="1" id="KW-0472">Membrane</keyword>
<feature type="transmembrane region" description="Helical" evidence="1">
    <location>
        <begin position="154"/>
        <end position="172"/>
    </location>
</feature>
<dbReference type="PaxDb" id="1148-1208457"/>
<dbReference type="PANTHER" id="PTHR34214:SF3">
    <property type="entry name" value="PROTEIN CONSERVED IN THE GREEN LINEAGE AND DIATOMS 27, CHLOROPLASTIC"/>
    <property type="match status" value="1"/>
</dbReference>
<keyword evidence="1" id="KW-1133">Transmembrane helix</keyword>